<evidence type="ECO:0000313" key="2">
    <source>
        <dbReference type="Proteomes" id="UP000036367"/>
    </source>
</evidence>
<comment type="caution">
    <text evidence="1">The sequence shown here is derived from an EMBL/GenBank/DDBJ whole genome shotgun (WGS) entry which is preliminary data.</text>
</comment>
<name>A0A0J1EK18_RHOIS</name>
<reference evidence="1" key="1">
    <citation type="submission" date="2015-05" db="EMBL/GenBank/DDBJ databases">
        <title>Permanent draft genome of Rhodopirellula islandicus K833.</title>
        <authorList>
            <person name="Kizina J."/>
            <person name="Richter M."/>
            <person name="Glockner F.O."/>
            <person name="Harder J."/>
        </authorList>
    </citation>
    <scope>NUCLEOTIDE SEQUENCE [LARGE SCALE GENOMIC DNA]</scope>
    <source>
        <strain evidence="1">K833</strain>
    </source>
</reference>
<organism evidence="1 2">
    <name type="scientific">Rhodopirellula islandica</name>
    <dbReference type="NCBI Taxonomy" id="595434"/>
    <lineage>
        <taxon>Bacteria</taxon>
        <taxon>Pseudomonadati</taxon>
        <taxon>Planctomycetota</taxon>
        <taxon>Planctomycetia</taxon>
        <taxon>Pirellulales</taxon>
        <taxon>Pirellulaceae</taxon>
        <taxon>Rhodopirellula</taxon>
    </lineage>
</organism>
<dbReference type="AlphaFoldDB" id="A0A0J1EK18"/>
<proteinExistence type="predicted"/>
<keyword evidence="2" id="KW-1185">Reference proteome</keyword>
<dbReference type="Proteomes" id="UP000036367">
    <property type="component" value="Unassembled WGS sequence"/>
</dbReference>
<evidence type="ECO:0000313" key="1">
    <source>
        <dbReference type="EMBL" id="KLU05864.1"/>
    </source>
</evidence>
<dbReference type="STRING" id="595434.RISK_002496"/>
<accession>A0A0J1EK18</accession>
<protein>
    <submittedName>
        <fullName evidence="1">Uncharacterized protein</fullName>
    </submittedName>
</protein>
<gene>
    <name evidence="1" type="ORF">RISK_002496</name>
</gene>
<dbReference type="PATRIC" id="fig|595434.4.peg.2382"/>
<sequence length="38" mass="4319">MTLLENKRLKPHAFRMRLVSYPDQLPTDEAGTQVSSGM</sequence>
<dbReference type="EMBL" id="LECT01000017">
    <property type="protein sequence ID" value="KLU05864.1"/>
    <property type="molecule type" value="Genomic_DNA"/>
</dbReference>